<evidence type="ECO:0000256" key="7">
    <source>
        <dbReference type="HAMAP-Rule" id="MF_00009"/>
    </source>
</evidence>
<feature type="binding site" evidence="7">
    <location>
        <position position="130"/>
    </location>
    <ligand>
        <name>Zn(2+)</name>
        <dbReference type="ChEBI" id="CHEBI:29105"/>
        <note>catalytic</note>
    </ligand>
</feature>
<evidence type="ECO:0000256" key="4">
    <source>
        <dbReference type="ARBA" id="ARBA00022759"/>
    </source>
</evidence>
<dbReference type="RefSeq" id="WP_311339341.1">
    <property type="nucleotide sequence ID" value="NZ_JAVRHS010000001.1"/>
</dbReference>
<dbReference type="PANTHER" id="PTHR46986:SF1">
    <property type="entry name" value="ENDORIBONUCLEASE YBEY, CHLOROPLASTIC"/>
    <property type="match status" value="1"/>
</dbReference>
<comment type="similarity">
    <text evidence="1 7">Belongs to the endoribonuclease YbeY family.</text>
</comment>
<dbReference type="InterPro" id="IPR023091">
    <property type="entry name" value="MetalPrtase_cat_dom_sf_prd"/>
</dbReference>
<feature type="binding site" evidence="7">
    <location>
        <position position="136"/>
    </location>
    <ligand>
        <name>Zn(2+)</name>
        <dbReference type="ChEBI" id="CHEBI:29105"/>
        <note>catalytic</note>
    </ligand>
</feature>
<reference evidence="8 9" key="1">
    <citation type="submission" date="2023-09" db="EMBL/GenBank/DDBJ databases">
        <authorList>
            <person name="Rey-Velasco X."/>
        </authorList>
    </citation>
    <scope>NUCLEOTIDE SEQUENCE [LARGE SCALE GENOMIC DNA]</scope>
    <source>
        <strain evidence="8 9">F390</strain>
    </source>
</reference>
<dbReference type="Proteomes" id="UP001259803">
    <property type="component" value="Unassembled WGS sequence"/>
</dbReference>
<evidence type="ECO:0000313" key="9">
    <source>
        <dbReference type="Proteomes" id="UP001259803"/>
    </source>
</evidence>
<dbReference type="Pfam" id="PF02130">
    <property type="entry name" value="YbeY"/>
    <property type="match status" value="1"/>
</dbReference>
<dbReference type="Gene3D" id="3.40.390.30">
    <property type="entry name" value="Metalloproteases ('zincins'), catalytic domain"/>
    <property type="match status" value="1"/>
</dbReference>
<comment type="subcellular location">
    <subcellularLocation>
        <location evidence="7">Cytoplasm</location>
    </subcellularLocation>
</comment>
<keyword evidence="7" id="KW-0698">rRNA processing</keyword>
<evidence type="ECO:0000256" key="1">
    <source>
        <dbReference type="ARBA" id="ARBA00010875"/>
    </source>
</evidence>
<keyword evidence="6 7" id="KW-0862">Zinc</keyword>
<gene>
    <name evidence="7 8" type="primary">ybeY</name>
    <name evidence="8" type="ORF">RM533_01105</name>
</gene>
<feature type="binding site" evidence="7">
    <location>
        <position position="126"/>
    </location>
    <ligand>
        <name>Zn(2+)</name>
        <dbReference type="ChEBI" id="CHEBI:29105"/>
        <note>catalytic</note>
    </ligand>
</feature>
<organism evidence="8 9">
    <name type="scientific">Croceicoccus esteveae</name>
    <dbReference type="NCBI Taxonomy" id="3075597"/>
    <lineage>
        <taxon>Bacteria</taxon>
        <taxon>Pseudomonadati</taxon>
        <taxon>Pseudomonadota</taxon>
        <taxon>Alphaproteobacteria</taxon>
        <taxon>Sphingomonadales</taxon>
        <taxon>Erythrobacteraceae</taxon>
        <taxon>Croceicoccus</taxon>
    </lineage>
</organism>
<dbReference type="EC" id="3.1.-.-" evidence="7"/>
<proteinExistence type="inferred from homology"/>
<dbReference type="SUPFAM" id="SSF55486">
    <property type="entry name" value="Metalloproteases ('zincins'), catalytic domain"/>
    <property type="match status" value="1"/>
</dbReference>
<comment type="cofactor">
    <cofactor evidence="7">
        <name>Zn(2+)</name>
        <dbReference type="ChEBI" id="CHEBI:29105"/>
    </cofactor>
    <text evidence="7">Binds 1 zinc ion.</text>
</comment>
<keyword evidence="2 7" id="KW-0540">Nuclease</keyword>
<accession>A0ABU2ZDV0</accession>
<keyword evidence="7" id="KW-0963">Cytoplasm</keyword>
<protein>
    <recommendedName>
        <fullName evidence="7">Endoribonuclease YbeY</fullName>
        <ecNumber evidence="7">3.1.-.-</ecNumber>
    </recommendedName>
</protein>
<evidence type="ECO:0000256" key="3">
    <source>
        <dbReference type="ARBA" id="ARBA00022723"/>
    </source>
</evidence>
<keyword evidence="7" id="KW-0690">Ribosome biogenesis</keyword>
<comment type="caution">
    <text evidence="8">The sequence shown here is derived from an EMBL/GenBank/DDBJ whole genome shotgun (WGS) entry which is preliminary data.</text>
</comment>
<keyword evidence="4 7" id="KW-0255">Endonuclease</keyword>
<dbReference type="HAMAP" id="MF_00009">
    <property type="entry name" value="Endoribonucl_YbeY"/>
    <property type="match status" value="1"/>
</dbReference>
<evidence type="ECO:0000256" key="5">
    <source>
        <dbReference type="ARBA" id="ARBA00022801"/>
    </source>
</evidence>
<sequence length="178" mass="19187">MHMPTLELDVDPEWGQHVDWEALAAHAAGAAASVAPELARSELLVSVVLSNDDEVQALNRQWRAKDRPTNVLSFPMISREELLKAEQSPGQPVMLGDVIMAFGVCSAEAADKGVVLAEHATHLLVHGLLHLAGYDHETGASEAESMEKLEIAALATIGISDPYADHDPTCRDAAEHKR</sequence>
<name>A0ABU2ZDV0_9SPHN</name>
<dbReference type="InterPro" id="IPR020549">
    <property type="entry name" value="YbeY_CS"/>
</dbReference>
<dbReference type="PROSITE" id="PS01306">
    <property type="entry name" value="UPF0054"/>
    <property type="match status" value="1"/>
</dbReference>
<comment type="function">
    <text evidence="7">Single strand-specific metallo-endoribonuclease involved in late-stage 70S ribosome quality control and in maturation of the 3' terminus of the 16S rRNA.</text>
</comment>
<dbReference type="NCBIfam" id="TIGR00043">
    <property type="entry name" value="rRNA maturation RNase YbeY"/>
    <property type="match status" value="1"/>
</dbReference>
<dbReference type="PANTHER" id="PTHR46986">
    <property type="entry name" value="ENDORIBONUCLEASE YBEY, CHLOROPLASTIC"/>
    <property type="match status" value="1"/>
</dbReference>
<evidence type="ECO:0000256" key="2">
    <source>
        <dbReference type="ARBA" id="ARBA00022722"/>
    </source>
</evidence>
<evidence type="ECO:0000256" key="6">
    <source>
        <dbReference type="ARBA" id="ARBA00022833"/>
    </source>
</evidence>
<keyword evidence="5 7" id="KW-0378">Hydrolase</keyword>
<evidence type="ECO:0000313" key="8">
    <source>
        <dbReference type="EMBL" id="MDT0574777.1"/>
    </source>
</evidence>
<keyword evidence="3 7" id="KW-0479">Metal-binding</keyword>
<dbReference type="EMBL" id="JAVRHS010000001">
    <property type="protein sequence ID" value="MDT0574777.1"/>
    <property type="molecule type" value="Genomic_DNA"/>
</dbReference>
<dbReference type="InterPro" id="IPR002036">
    <property type="entry name" value="YbeY"/>
</dbReference>
<keyword evidence="9" id="KW-1185">Reference proteome</keyword>